<keyword evidence="4" id="KW-0732">Signal</keyword>
<evidence type="ECO:0000256" key="10">
    <source>
        <dbReference type="ARBA" id="ARBA00023224"/>
    </source>
</evidence>
<dbReference type="PRINTS" id="PR00248">
    <property type="entry name" value="GPCRMGR"/>
</dbReference>
<evidence type="ECO:0000256" key="6">
    <source>
        <dbReference type="ARBA" id="ARBA00023040"/>
    </source>
</evidence>
<dbReference type="InterPro" id="IPR028082">
    <property type="entry name" value="Peripla_BP_I"/>
</dbReference>
<feature type="domain" description="Receptor ligand binding region" evidence="12">
    <location>
        <begin position="63"/>
        <end position="404"/>
    </location>
</feature>
<dbReference type="FunFam" id="3.40.50.2300:FF:000024">
    <property type="entry name" value="Vomeronasal 2, receptor 73"/>
    <property type="match status" value="2"/>
</dbReference>
<keyword evidence="8 14" id="KW-0675">Receptor</keyword>
<dbReference type="InterPro" id="IPR000068">
    <property type="entry name" value="GPCR_3_Ca_sens_rcpt-rel"/>
</dbReference>
<feature type="domain" description="Receptor ligand binding region" evidence="12">
    <location>
        <begin position="442"/>
        <end position="693"/>
    </location>
</feature>
<keyword evidence="6" id="KW-0297">G-protein coupled receptor</keyword>
<dbReference type="AlphaFoldDB" id="G5BJX1"/>
<dbReference type="Gene3D" id="3.40.50.2300">
    <property type="match status" value="3"/>
</dbReference>
<keyword evidence="9" id="KW-0325">Glycoprotein</keyword>
<dbReference type="Proteomes" id="UP000006813">
    <property type="component" value="Unassembled WGS sequence"/>
</dbReference>
<accession>G5BJX1</accession>
<dbReference type="Pfam" id="PF01094">
    <property type="entry name" value="ANF_receptor"/>
    <property type="match status" value="2"/>
</dbReference>
<gene>
    <name evidence="14" type="ORF">GW7_21350</name>
</gene>
<dbReference type="InParanoid" id="G5BJX1"/>
<dbReference type="SUPFAM" id="SSF81321">
    <property type="entry name" value="Family A G protein-coupled receptor-like"/>
    <property type="match status" value="1"/>
</dbReference>
<dbReference type="InterPro" id="IPR038550">
    <property type="entry name" value="GPCR_3_9-Cys_sf"/>
</dbReference>
<evidence type="ECO:0000256" key="1">
    <source>
        <dbReference type="ARBA" id="ARBA00004651"/>
    </source>
</evidence>
<keyword evidence="10" id="KW-0807">Transducer</keyword>
<evidence type="ECO:0000259" key="12">
    <source>
        <dbReference type="Pfam" id="PF01094"/>
    </source>
</evidence>
<dbReference type="InterPro" id="IPR001828">
    <property type="entry name" value="ANF_lig-bd_rcpt"/>
</dbReference>
<evidence type="ECO:0000256" key="8">
    <source>
        <dbReference type="ARBA" id="ARBA00023170"/>
    </source>
</evidence>
<evidence type="ECO:0000256" key="11">
    <source>
        <dbReference type="SAM" id="MobiDB-lite"/>
    </source>
</evidence>
<proteinExistence type="predicted"/>
<comment type="subcellular location">
    <subcellularLocation>
        <location evidence="1">Cell membrane</location>
        <topology evidence="1">Multi-pass membrane protein</topology>
    </subcellularLocation>
</comment>
<dbReference type="EMBL" id="JH170671">
    <property type="protein sequence ID" value="EHB09582.1"/>
    <property type="molecule type" value="Genomic_DNA"/>
</dbReference>
<keyword evidence="7" id="KW-0472">Membrane</keyword>
<keyword evidence="5" id="KW-1133">Transmembrane helix</keyword>
<organism evidence="14 15">
    <name type="scientific">Heterocephalus glaber</name>
    <name type="common">Naked mole rat</name>
    <dbReference type="NCBI Taxonomy" id="10181"/>
    <lineage>
        <taxon>Eukaryota</taxon>
        <taxon>Metazoa</taxon>
        <taxon>Chordata</taxon>
        <taxon>Craniata</taxon>
        <taxon>Vertebrata</taxon>
        <taxon>Euteleostomi</taxon>
        <taxon>Mammalia</taxon>
        <taxon>Eutheria</taxon>
        <taxon>Euarchontoglires</taxon>
        <taxon>Glires</taxon>
        <taxon>Rodentia</taxon>
        <taxon>Hystricomorpha</taxon>
        <taxon>Bathyergidae</taxon>
        <taxon>Heterocephalus</taxon>
    </lineage>
</organism>
<evidence type="ECO:0000256" key="2">
    <source>
        <dbReference type="ARBA" id="ARBA00022475"/>
    </source>
</evidence>
<dbReference type="InterPro" id="IPR011500">
    <property type="entry name" value="GPCR_3_9-Cys_dom"/>
</dbReference>
<evidence type="ECO:0000259" key="13">
    <source>
        <dbReference type="Pfam" id="PF07562"/>
    </source>
</evidence>
<evidence type="ECO:0000313" key="14">
    <source>
        <dbReference type="EMBL" id="EHB09582.1"/>
    </source>
</evidence>
<dbReference type="Pfam" id="PF13853">
    <property type="entry name" value="7tm_4"/>
    <property type="match status" value="1"/>
</dbReference>
<dbReference type="SUPFAM" id="SSF53822">
    <property type="entry name" value="Periplasmic binding protein-like I"/>
    <property type="match status" value="2"/>
</dbReference>
<evidence type="ECO:0000256" key="4">
    <source>
        <dbReference type="ARBA" id="ARBA00022729"/>
    </source>
</evidence>
<protein>
    <submittedName>
        <fullName evidence="14">Vomeronasal type-2 receptor 26</fullName>
    </submittedName>
</protein>
<evidence type="ECO:0000256" key="9">
    <source>
        <dbReference type="ARBA" id="ARBA00023180"/>
    </source>
</evidence>
<dbReference type="InterPro" id="IPR000725">
    <property type="entry name" value="Olfact_rcpt"/>
</dbReference>
<dbReference type="Pfam" id="PF07562">
    <property type="entry name" value="NCD3G"/>
    <property type="match status" value="1"/>
</dbReference>
<dbReference type="Gene3D" id="2.10.50.30">
    <property type="entry name" value="GPCR, family 3, nine cysteines domain"/>
    <property type="match status" value="1"/>
</dbReference>
<evidence type="ECO:0000313" key="15">
    <source>
        <dbReference type="Proteomes" id="UP000006813"/>
    </source>
</evidence>
<sequence>MCNVDTEPCLHRRSTSVYKDGDVVIGRLFSLFLYFYYTDVFQLEPVKDFFMIHHMPNSYQNVLAFIFAIQKTNKNPRLLPNISLGYEFHNFIFSHWRMLESSLIFLTGQNEIPNYSCRRDSKPVAVLTGTSWATSAQIETLLELYKFPQITFGSFDLMLGDSGQFPSVYQVAPKDTSLALAVVSLMVHFSWILVELVIMEGQKGLQFLSDVRGEMDRNKVCVAFEKMVLTPLVSYVAFAKEHIILTKKTSQVNVVIIYYDTDILNDVNYSIGQYLLTGNVWVTNSQWHADITGKNFILNSFHGILILSNHHENFSGFKTFVEEANPSKYPEDFYLTVFWFNNFHCSFSDSDCSLKECTPSASVAWLPVNCFDTAMTDRSHNVHNVVYAVSHALHEMLLQQAQWPPLGKKEVMVFAPWQSEIPNYSCRKESKSIAVLTGTLWATSAQIGTLLELYKFPQVSPKDISLALGMVSLMVHFSWTWVGLVITEGQKGLQFLSDVTGEMDRNRVCVAFVKMVPTPLVSYIASANEHVIMTKETSQVNVVIIYYDTDILNDVNYSIGQYLLTGNVWVTNSQWHADITGKNFILNSFHGILILSNHHENFSGFKTFVEEANPSKYPEDFYLTVFWFNNFHCSFSDSDCSLKECTPSASVAWLPVNCFDTAMTDRSHNVHNVVYAVSHALHEMLLQQAQWPPLGKKEVMVFAPWQTPHAVCHESCHPGFRKSPQEGKATCCFDCNPCPKNEITNDNGVFPVTWILFSYSQIVSSLKKMYSSANKLKIFSTCESHLCMVSLYYGTSFVEYLSFAFTHTRASICDVHCGDPDAGTLHLEPVEQGCEGGAGKTPQQSSHLSLMDQ</sequence>
<evidence type="ECO:0000256" key="3">
    <source>
        <dbReference type="ARBA" id="ARBA00022692"/>
    </source>
</evidence>
<feature type="domain" description="GPCR family 3 nine cysteines" evidence="13">
    <location>
        <begin position="707"/>
        <end position="745"/>
    </location>
</feature>
<name>G5BJX1_HETGA</name>
<dbReference type="PANTHER" id="PTHR24061:SF545">
    <property type="entry name" value="VOMERONASAL 2, RECEPTOR 118-RELATED"/>
    <property type="match status" value="1"/>
</dbReference>
<feature type="compositionally biased region" description="Polar residues" evidence="11">
    <location>
        <begin position="841"/>
        <end position="853"/>
    </location>
</feature>
<evidence type="ECO:0000256" key="7">
    <source>
        <dbReference type="ARBA" id="ARBA00023136"/>
    </source>
</evidence>
<dbReference type="STRING" id="10181.G5BJX1"/>
<reference evidence="14 15" key="1">
    <citation type="journal article" date="2011" name="Nature">
        <title>Genome sequencing reveals insights into physiology and longevity of the naked mole rat.</title>
        <authorList>
            <person name="Kim E.B."/>
            <person name="Fang X."/>
            <person name="Fushan A.A."/>
            <person name="Huang Z."/>
            <person name="Lobanov A.V."/>
            <person name="Han L."/>
            <person name="Marino S.M."/>
            <person name="Sun X."/>
            <person name="Turanov A.A."/>
            <person name="Yang P."/>
            <person name="Yim S.H."/>
            <person name="Zhao X."/>
            <person name="Kasaikina M.V."/>
            <person name="Stoletzki N."/>
            <person name="Peng C."/>
            <person name="Polak P."/>
            <person name="Xiong Z."/>
            <person name="Kiezun A."/>
            <person name="Zhu Y."/>
            <person name="Chen Y."/>
            <person name="Kryukov G.V."/>
            <person name="Zhang Q."/>
            <person name="Peshkin L."/>
            <person name="Yang L."/>
            <person name="Bronson R.T."/>
            <person name="Buffenstein R."/>
            <person name="Wang B."/>
            <person name="Han C."/>
            <person name="Li Q."/>
            <person name="Chen L."/>
            <person name="Zhao W."/>
            <person name="Sunyaev S.R."/>
            <person name="Park T.J."/>
            <person name="Zhang G."/>
            <person name="Wang J."/>
            <person name="Gladyshev V.N."/>
        </authorList>
    </citation>
    <scope>NUCLEOTIDE SEQUENCE [LARGE SCALE GENOMIC DNA]</scope>
</reference>
<dbReference type="PANTHER" id="PTHR24061">
    <property type="entry name" value="CALCIUM-SENSING RECEPTOR-RELATED"/>
    <property type="match status" value="1"/>
</dbReference>
<keyword evidence="2" id="KW-1003">Cell membrane</keyword>
<dbReference type="GO" id="GO:0004930">
    <property type="term" value="F:G protein-coupled receptor activity"/>
    <property type="evidence" value="ECO:0007669"/>
    <property type="project" value="UniProtKB-KW"/>
</dbReference>
<keyword evidence="3" id="KW-0812">Transmembrane</keyword>
<dbReference type="InterPro" id="IPR000337">
    <property type="entry name" value="GPCR_3"/>
</dbReference>
<dbReference type="GO" id="GO:0005886">
    <property type="term" value="C:plasma membrane"/>
    <property type="evidence" value="ECO:0007669"/>
    <property type="project" value="UniProtKB-SubCell"/>
</dbReference>
<dbReference type="GO" id="GO:0004984">
    <property type="term" value="F:olfactory receptor activity"/>
    <property type="evidence" value="ECO:0007669"/>
    <property type="project" value="InterPro"/>
</dbReference>
<evidence type="ECO:0000256" key="5">
    <source>
        <dbReference type="ARBA" id="ARBA00022989"/>
    </source>
</evidence>
<feature type="region of interest" description="Disordered" evidence="11">
    <location>
        <begin position="834"/>
        <end position="853"/>
    </location>
</feature>